<dbReference type="Proteomes" id="UP000572635">
    <property type="component" value="Unassembled WGS sequence"/>
</dbReference>
<comment type="caution">
    <text evidence="2">The sequence shown here is derived from an EMBL/GenBank/DDBJ whole genome shotgun (WGS) entry which is preliminary data.</text>
</comment>
<proteinExistence type="predicted"/>
<sequence length="62" mass="6792">MVLTATPETEFEEIVAGLVGGAAAKLRPYEDPVPGQEREREEDPAPVREGEESEKAPAEQER</sequence>
<gene>
    <name evidence="2" type="ORF">HDA36_003773</name>
</gene>
<dbReference type="RefSeq" id="WP_184393654.1">
    <property type="nucleotide sequence ID" value="NZ_BAAAJD010000075.1"/>
</dbReference>
<feature type="region of interest" description="Disordered" evidence="1">
    <location>
        <begin position="27"/>
        <end position="62"/>
    </location>
</feature>
<accession>A0A7W8VF83</accession>
<dbReference type="EMBL" id="JACHDB010000001">
    <property type="protein sequence ID" value="MBB5433689.1"/>
    <property type="molecule type" value="Genomic_DNA"/>
</dbReference>
<evidence type="ECO:0000313" key="2">
    <source>
        <dbReference type="EMBL" id="MBB5433689.1"/>
    </source>
</evidence>
<reference evidence="2 3" key="1">
    <citation type="submission" date="2020-08" db="EMBL/GenBank/DDBJ databases">
        <title>Sequencing the genomes of 1000 actinobacteria strains.</title>
        <authorList>
            <person name="Klenk H.-P."/>
        </authorList>
    </citation>
    <scope>NUCLEOTIDE SEQUENCE [LARGE SCALE GENOMIC DNA]</scope>
    <source>
        <strain evidence="2 3">DSM 44551</strain>
    </source>
</reference>
<dbReference type="AlphaFoldDB" id="A0A7W8VF83"/>
<feature type="compositionally biased region" description="Basic and acidic residues" evidence="1">
    <location>
        <begin position="36"/>
        <end position="62"/>
    </location>
</feature>
<protein>
    <submittedName>
        <fullName evidence="2">Uncharacterized protein</fullName>
    </submittedName>
</protein>
<organism evidence="2 3">
    <name type="scientific">Nocardiopsis composta</name>
    <dbReference type="NCBI Taxonomy" id="157465"/>
    <lineage>
        <taxon>Bacteria</taxon>
        <taxon>Bacillati</taxon>
        <taxon>Actinomycetota</taxon>
        <taxon>Actinomycetes</taxon>
        <taxon>Streptosporangiales</taxon>
        <taxon>Nocardiopsidaceae</taxon>
        <taxon>Nocardiopsis</taxon>
    </lineage>
</organism>
<evidence type="ECO:0000313" key="3">
    <source>
        <dbReference type="Proteomes" id="UP000572635"/>
    </source>
</evidence>
<evidence type="ECO:0000256" key="1">
    <source>
        <dbReference type="SAM" id="MobiDB-lite"/>
    </source>
</evidence>
<name>A0A7W8VF83_9ACTN</name>
<keyword evidence="3" id="KW-1185">Reference proteome</keyword>